<evidence type="ECO:0000313" key="1">
    <source>
        <dbReference type="EMBL" id="MBS3649601.1"/>
    </source>
</evidence>
<reference evidence="1" key="1">
    <citation type="submission" date="2021-04" db="EMBL/GenBank/DDBJ databases">
        <title>Pseudaminobacter soli sp. nov., isolated from paddy soil contaminated by heavy metals.</title>
        <authorList>
            <person name="Zhang K."/>
        </authorList>
    </citation>
    <scope>NUCLEOTIDE SEQUENCE</scope>
    <source>
        <strain evidence="1">19-2017</strain>
    </source>
</reference>
<name>A0A942E229_9HYPH</name>
<protein>
    <submittedName>
        <fullName evidence="1">DUF982 domain-containing protein</fullName>
    </submittedName>
</protein>
<keyword evidence="2" id="KW-1185">Reference proteome</keyword>
<dbReference type="Pfam" id="PF06169">
    <property type="entry name" value="DUF982"/>
    <property type="match status" value="1"/>
</dbReference>
<dbReference type="Proteomes" id="UP000680348">
    <property type="component" value="Unassembled WGS sequence"/>
</dbReference>
<dbReference type="Gene3D" id="6.10.250.730">
    <property type="match status" value="1"/>
</dbReference>
<dbReference type="InterPro" id="IPR010385">
    <property type="entry name" value="DUF982"/>
</dbReference>
<evidence type="ECO:0000313" key="2">
    <source>
        <dbReference type="Proteomes" id="UP000680348"/>
    </source>
</evidence>
<gene>
    <name evidence="1" type="ORF">KEU06_13380</name>
</gene>
<organism evidence="1 2">
    <name type="scientific">Pseudaminobacter soli</name>
    <name type="common">ex Zhang et al. 2022</name>
    <dbReference type="NCBI Taxonomy" id="2831468"/>
    <lineage>
        <taxon>Bacteria</taxon>
        <taxon>Pseudomonadati</taxon>
        <taxon>Pseudomonadota</taxon>
        <taxon>Alphaproteobacteria</taxon>
        <taxon>Hyphomicrobiales</taxon>
        <taxon>Phyllobacteriaceae</taxon>
        <taxon>Pseudaminobacter</taxon>
    </lineage>
</organism>
<accession>A0A942E229</accession>
<dbReference type="EMBL" id="JAGWCR010000006">
    <property type="protein sequence ID" value="MBS3649601.1"/>
    <property type="molecule type" value="Genomic_DNA"/>
</dbReference>
<dbReference type="AlphaFoldDB" id="A0A942E229"/>
<comment type="caution">
    <text evidence="1">The sequence shown here is derived from an EMBL/GenBank/DDBJ whole genome shotgun (WGS) entry which is preliminary data.</text>
</comment>
<proteinExistence type="predicted"/>
<sequence length="76" mass="8294">MRFAQSVRLRVDGGVADVADLIQAREILTESWPAERGPRHRDALETVLKVIDGHRSTQDAETALRDAASEAGILAN</sequence>
<dbReference type="RefSeq" id="WP_188255154.1">
    <property type="nucleotide sequence ID" value="NZ_JABVCF010000006.1"/>
</dbReference>